<keyword evidence="2" id="KW-0472">Membrane</keyword>
<evidence type="ECO:0000256" key="2">
    <source>
        <dbReference type="SAM" id="Phobius"/>
    </source>
</evidence>
<feature type="region of interest" description="Disordered" evidence="1">
    <location>
        <begin position="1"/>
        <end position="37"/>
    </location>
</feature>
<dbReference type="Proteomes" id="UP000229526">
    <property type="component" value="Unassembled WGS sequence"/>
</dbReference>
<sequence>MNDQNNQQPGQSSGSQMNQPSQSFGGGQGKQPEGGRKSRGWTGIIVIIILILLIILVSGGDRQDEDGTDVTNGDETSLNGDTLGDDSDEDGEEVSEPRGQGAMNMSPVTAGGDVYAFSDIDWLFSTGSAGNTMVRTQFVGFTRNQIAIDVLPYRLGEYGGTCSEIAVPSGAASFVSGANARPITFAECVGAGSREQLGVYQNGQLIETYSRRTTTGGSFGQMTKVQTIDLAGIVE</sequence>
<feature type="transmembrane region" description="Helical" evidence="2">
    <location>
        <begin position="40"/>
        <end position="59"/>
    </location>
</feature>
<gene>
    <name evidence="3" type="ORF">COU11_02125</name>
</gene>
<keyword evidence="2" id="KW-0812">Transmembrane</keyword>
<feature type="compositionally biased region" description="Polar residues" evidence="1">
    <location>
        <begin position="69"/>
        <end position="80"/>
    </location>
</feature>
<comment type="caution">
    <text evidence="3">The sequence shown here is derived from an EMBL/GenBank/DDBJ whole genome shotgun (WGS) entry which is preliminary data.</text>
</comment>
<evidence type="ECO:0000313" key="4">
    <source>
        <dbReference type="Proteomes" id="UP000229526"/>
    </source>
</evidence>
<dbReference type="AlphaFoldDB" id="A0A2H0UMV3"/>
<accession>A0A2H0UMV3</accession>
<reference evidence="4" key="1">
    <citation type="submission" date="2017-09" db="EMBL/GenBank/DDBJ databases">
        <title>Depth-based differentiation of microbial function through sediment-hosted aquifers and enrichment of novel symbionts in the deep terrestrial subsurface.</title>
        <authorList>
            <person name="Probst A.J."/>
            <person name="Ladd B."/>
            <person name="Jarett J.K."/>
            <person name="Geller-Mcgrath D.E."/>
            <person name="Sieber C.M.K."/>
            <person name="Emerson J.B."/>
            <person name="Anantharaman K."/>
            <person name="Thomas B.C."/>
            <person name="Malmstrom R."/>
            <person name="Stieglmeier M."/>
            <person name="Klingl A."/>
            <person name="Woyke T."/>
            <person name="Ryan C.M."/>
            <person name="Banfield J.F."/>
        </authorList>
    </citation>
    <scope>NUCLEOTIDE SEQUENCE [LARGE SCALE GENOMIC DNA]</scope>
</reference>
<feature type="region of interest" description="Disordered" evidence="1">
    <location>
        <begin position="63"/>
        <end position="106"/>
    </location>
</feature>
<feature type="compositionally biased region" description="Low complexity" evidence="1">
    <location>
        <begin position="1"/>
        <end position="23"/>
    </location>
</feature>
<evidence type="ECO:0000313" key="3">
    <source>
        <dbReference type="EMBL" id="PIR87006.1"/>
    </source>
</evidence>
<evidence type="ECO:0000256" key="1">
    <source>
        <dbReference type="SAM" id="MobiDB-lite"/>
    </source>
</evidence>
<keyword evidence="2" id="KW-1133">Transmembrane helix</keyword>
<feature type="compositionally biased region" description="Acidic residues" evidence="1">
    <location>
        <begin position="83"/>
        <end position="94"/>
    </location>
</feature>
<organism evidence="3 4">
    <name type="scientific">Candidatus Harrisonbacteria bacterium CG10_big_fil_rev_8_21_14_0_10_49_15</name>
    <dbReference type="NCBI Taxonomy" id="1974587"/>
    <lineage>
        <taxon>Bacteria</taxon>
        <taxon>Candidatus Harrisoniibacteriota</taxon>
    </lineage>
</organism>
<protein>
    <submittedName>
        <fullName evidence="3">Uncharacterized protein</fullName>
    </submittedName>
</protein>
<proteinExistence type="predicted"/>
<name>A0A2H0UMV3_9BACT</name>
<dbReference type="EMBL" id="PFBD01000020">
    <property type="protein sequence ID" value="PIR87006.1"/>
    <property type="molecule type" value="Genomic_DNA"/>
</dbReference>